<evidence type="ECO:0000256" key="1">
    <source>
        <dbReference type="SAM" id="MobiDB-lite"/>
    </source>
</evidence>
<accession>A0A9Q1FYS0</accession>
<dbReference type="EMBL" id="JAINUF010000003">
    <property type="protein sequence ID" value="KAJ8370359.1"/>
    <property type="molecule type" value="Genomic_DNA"/>
</dbReference>
<dbReference type="AlphaFoldDB" id="A0A9Q1FYS0"/>
<evidence type="ECO:0000313" key="3">
    <source>
        <dbReference type="Proteomes" id="UP001152622"/>
    </source>
</evidence>
<protein>
    <submittedName>
        <fullName evidence="2">Uncharacterized protein</fullName>
    </submittedName>
</protein>
<name>A0A9Q1FYS0_SYNKA</name>
<evidence type="ECO:0000313" key="2">
    <source>
        <dbReference type="EMBL" id="KAJ8370359.1"/>
    </source>
</evidence>
<reference evidence="2" key="1">
    <citation type="journal article" date="2023" name="Science">
        <title>Genome structures resolve the early diversification of teleost fishes.</title>
        <authorList>
            <person name="Parey E."/>
            <person name="Louis A."/>
            <person name="Montfort J."/>
            <person name="Bouchez O."/>
            <person name="Roques C."/>
            <person name="Iampietro C."/>
            <person name="Lluch J."/>
            <person name="Castinel A."/>
            <person name="Donnadieu C."/>
            <person name="Desvignes T."/>
            <person name="Floi Bucao C."/>
            <person name="Jouanno E."/>
            <person name="Wen M."/>
            <person name="Mejri S."/>
            <person name="Dirks R."/>
            <person name="Jansen H."/>
            <person name="Henkel C."/>
            <person name="Chen W.J."/>
            <person name="Zahm M."/>
            <person name="Cabau C."/>
            <person name="Klopp C."/>
            <person name="Thompson A.W."/>
            <person name="Robinson-Rechavi M."/>
            <person name="Braasch I."/>
            <person name="Lecointre G."/>
            <person name="Bobe J."/>
            <person name="Postlethwait J.H."/>
            <person name="Berthelot C."/>
            <person name="Roest Crollius H."/>
            <person name="Guiguen Y."/>
        </authorList>
    </citation>
    <scope>NUCLEOTIDE SEQUENCE</scope>
    <source>
        <strain evidence="2">WJC10195</strain>
    </source>
</reference>
<dbReference type="Proteomes" id="UP001152622">
    <property type="component" value="Chromosome 3"/>
</dbReference>
<keyword evidence="3" id="KW-1185">Reference proteome</keyword>
<feature type="region of interest" description="Disordered" evidence="1">
    <location>
        <begin position="1"/>
        <end position="75"/>
    </location>
</feature>
<proteinExistence type="predicted"/>
<gene>
    <name evidence="2" type="ORF">SKAU_G00103870</name>
</gene>
<organism evidence="2 3">
    <name type="scientific">Synaphobranchus kaupii</name>
    <name type="common">Kaup's arrowtooth eel</name>
    <dbReference type="NCBI Taxonomy" id="118154"/>
    <lineage>
        <taxon>Eukaryota</taxon>
        <taxon>Metazoa</taxon>
        <taxon>Chordata</taxon>
        <taxon>Craniata</taxon>
        <taxon>Vertebrata</taxon>
        <taxon>Euteleostomi</taxon>
        <taxon>Actinopterygii</taxon>
        <taxon>Neopterygii</taxon>
        <taxon>Teleostei</taxon>
        <taxon>Anguilliformes</taxon>
        <taxon>Synaphobranchidae</taxon>
        <taxon>Synaphobranchus</taxon>
    </lineage>
</organism>
<sequence>MQGEERRVVPASPVTGCTEKSRPKPPKGSHNLVSVRTASVRGPDSTLPPSRGDGQRRPTLPPLKPRGTYGEGLTS</sequence>
<comment type="caution">
    <text evidence="2">The sequence shown here is derived from an EMBL/GenBank/DDBJ whole genome shotgun (WGS) entry which is preliminary data.</text>
</comment>